<comment type="cofactor">
    <cofactor evidence="3">
        <name>Mg(2+)</name>
        <dbReference type="ChEBI" id="CHEBI:18420"/>
    </cofactor>
</comment>
<dbReference type="GO" id="GO:0005634">
    <property type="term" value="C:nucleus"/>
    <property type="evidence" value="ECO:0007669"/>
    <property type="project" value="TreeGrafter"/>
</dbReference>
<reference evidence="16" key="1">
    <citation type="journal article" date="2020" name="Nature">
        <title>Giant virus diversity and host interactions through global metagenomics.</title>
        <authorList>
            <person name="Schulz F."/>
            <person name="Roux S."/>
            <person name="Paez-Espino D."/>
            <person name="Jungbluth S."/>
            <person name="Walsh D.A."/>
            <person name="Denef V.J."/>
            <person name="McMahon K.D."/>
            <person name="Konstantinidis K.T."/>
            <person name="Eloe-Fadrosh E.A."/>
            <person name="Kyrpides N.C."/>
            <person name="Woyke T."/>
        </authorList>
    </citation>
    <scope>NUCLEOTIDE SEQUENCE</scope>
    <source>
        <strain evidence="16">GVMAG-M-3300023184-191</strain>
    </source>
</reference>
<sequence>MTTTDLSSKYQKMTDLEHILKKPDTYIGSIQLTECTEYTALTSGTGSETSGAETSIGLATFTHIPALYKLVDEGLVNMRDHVIRQAQAIKDGKPNALPVTCIEVEVDAATGTITMTNDGNGIDIAQHPEHKMWIPEMIFGHLRTSTNYAEDKKEKIVGGKNGFGFKLVLVWSTWGSVETVDHVRGLKYIQEFRANLTEICPPKISKCTTKKPYTRISFRPDYARLGIAGLSPDMTALFMKRVYDIAAVTDRSIRVKYNGTVVPVKDFKQYIGLYIRPEVKRVYEAPSERWEYAVCLTNTDEFTHVSFVNGICTSKGGKHVEYIMSQLLRKLAVYIKTKKKVDVKPATIKEQLTLFLRCDVENPAFSSQTKDELTTTSANFGSACTVSDEFVEKVAKMGVMDAACALTEVKEAKAAKKTDGAKTRTIRGIPKLIDANFAGTEKSGQCTIIFCEGDSAKAGIVSGLSKEDRNTIGVYPVKGKFMNVRGEAVKRIAENTEIAEIKRILGLENGRDYTAEDVAKRLRYGKVLFMTDQDLDGSHIKGLGINLFQSEWPTLTHIPGFIGFMNTPILKARKGQQERLFYNEGEFEAWKSGNASGSAAVDVSTWNIKYYKGLGTSTGREFREYFEHKKIVDFAHTGEQSDDAIDLVFNKKRANDRKEWLSSYNRADHLDTSHKQVSYEDFMTREMKHFSIYDNQRSIANGMDGLKISLRKILFAAFKKGGLKTEIKVAQFSGYVSEHSGYHHGEASLNAAIIGMAQNFVGSNNINLFEPNGQYGTRLCGGRDSASERYIFTQLNAITRLIYRAEDDAVLEYLDDDGQLVEPTFYAPIVPMILVNGTKGIGTGFSTDIMCHNPMQVIDHIQAMLLKKPEAEWGTIEPYYRGFKGTIAPLSTSGKFLVKGLHTVDAAKKQVRVTELPVGHWTEDFKKHLESLIESGAIKDYVDMSTDTVVDFTIAFPATADFGTLTAVVDHGTALEKLLKLYTTESTSNMHLFDSHDQLKKYGNVRDIVRDYYATRLDLYGKRKTHQLAAMMAELLILTNKARYIQELLDGSIDLRRKRSDELTAMLQSKGYDQVEGDEQYKYLLKLPMDSVSEENVLKLLKEKGQKEVQHSTLEGTSIEQLWLADLAELRAEYVKQEEKRVSLASGSANASTGASAKKIVKAKKA</sequence>
<feature type="region of interest" description="Disordered" evidence="13">
    <location>
        <begin position="1143"/>
        <end position="1166"/>
    </location>
</feature>
<evidence type="ECO:0000256" key="2">
    <source>
        <dbReference type="ARBA" id="ARBA00001913"/>
    </source>
</evidence>
<dbReference type="GO" id="GO:0000712">
    <property type="term" value="P:resolution of meiotic recombination intermediates"/>
    <property type="evidence" value="ECO:0007669"/>
    <property type="project" value="TreeGrafter"/>
</dbReference>
<dbReference type="Gene3D" id="3.30.1360.40">
    <property type="match status" value="1"/>
</dbReference>
<dbReference type="InterPro" id="IPR036890">
    <property type="entry name" value="HATPase_C_sf"/>
</dbReference>
<evidence type="ECO:0000256" key="1">
    <source>
        <dbReference type="ARBA" id="ARBA00000185"/>
    </source>
</evidence>
<evidence type="ECO:0000256" key="10">
    <source>
        <dbReference type="ARBA" id="ARBA00023029"/>
    </source>
</evidence>
<evidence type="ECO:0000256" key="7">
    <source>
        <dbReference type="ARBA" id="ARBA00022741"/>
    </source>
</evidence>
<dbReference type="Gene3D" id="1.10.268.10">
    <property type="entry name" value="Topoisomerase, domain 3"/>
    <property type="match status" value="1"/>
</dbReference>
<dbReference type="Gene3D" id="3.30.565.10">
    <property type="entry name" value="Histidine kinase-like ATPase, C-terminal domain"/>
    <property type="match status" value="1"/>
</dbReference>
<keyword evidence="11" id="KW-0238">DNA-binding</keyword>
<evidence type="ECO:0000259" key="15">
    <source>
        <dbReference type="PROSITE" id="PS52040"/>
    </source>
</evidence>
<evidence type="ECO:0000313" key="16">
    <source>
        <dbReference type="EMBL" id="QHT88006.1"/>
    </source>
</evidence>
<dbReference type="Pfam" id="PF01751">
    <property type="entry name" value="Toprim"/>
    <property type="match status" value="1"/>
</dbReference>
<dbReference type="InterPro" id="IPR013758">
    <property type="entry name" value="Topo_IIA_A/C_ab"/>
</dbReference>
<dbReference type="Pfam" id="PF00521">
    <property type="entry name" value="DNA_topoisoIV"/>
    <property type="match status" value="1"/>
</dbReference>
<evidence type="ECO:0000256" key="6">
    <source>
        <dbReference type="ARBA" id="ARBA00022723"/>
    </source>
</evidence>
<dbReference type="GO" id="GO:0046872">
    <property type="term" value="F:metal ion binding"/>
    <property type="evidence" value="ECO:0007669"/>
    <property type="project" value="UniProtKB-KW"/>
</dbReference>
<dbReference type="InterPro" id="IPR006171">
    <property type="entry name" value="TOPRIM_dom"/>
</dbReference>
<dbReference type="GO" id="GO:0000819">
    <property type="term" value="P:sister chromatid segregation"/>
    <property type="evidence" value="ECO:0007669"/>
    <property type="project" value="TreeGrafter"/>
</dbReference>
<dbReference type="InterPro" id="IPR001241">
    <property type="entry name" value="Topo_IIA"/>
</dbReference>
<dbReference type="PRINTS" id="PR00418">
    <property type="entry name" value="TPI2FAMILY"/>
</dbReference>
<dbReference type="InterPro" id="IPR013506">
    <property type="entry name" value="Topo_IIA_bsu_dom2"/>
</dbReference>
<dbReference type="PROSITE" id="PS50880">
    <property type="entry name" value="TOPRIM"/>
    <property type="match status" value="1"/>
</dbReference>
<dbReference type="Gene3D" id="3.40.50.670">
    <property type="match status" value="1"/>
</dbReference>
<evidence type="ECO:0000256" key="5">
    <source>
        <dbReference type="ARBA" id="ARBA00012895"/>
    </source>
</evidence>
<dbReference type="InterPro" id="IPR031660">
    <property type="entry name" value="TOPRIM_C"/>
</dbReference>
<dbReference type="SMART" id="SM00433">
    <property type="entry name" value="TOP2c"/>
    <property type="match status" value="1"/>
</dbReference>
<name>A0A6C0I6M6_9ZZZZ</name>
<dbReference type="InterPro" id="IPR014721">
    <property type="entry name" value="Ribsml_uS5_D2-typ_fold_subgr"/>
</dbReference>
<dbReference type="InterPro" id="IPR013757">
    <property type="entry name" value="Topo_IIA_A_a_sf"/>
</dbReference>
<comment type="catalytic activity">
    <reaction evidence="1">
        <text>ATP-dependent breakage, passage and rejoining of double-stranded DNA.</text>
        <dbReference type="EC" id="5.6.2.2"/>
    </reaction>
</comment>
<comment type="cofactor">
    <cofactor evidence="2">
        <name>Ca(2+)</name>
        <dbReference type="ChEBI" id="CHEBI:29108"/>
    </cofactor>
</comment>
<evidence type="ECO:0000256" key="3">
    <source>
        <dbReference type="ARBA" id="ARBA00001946"/>
    </source>
</evidence>
<dbReference type="InterPro" id="IPR002205">
    <property type="entry name" value="Topo_IIA_dom_A"/>
</dbReference>
<keyword evidence="9" id="KW-0460">Magnesium</keyword>
<dbReference type="SUPFAM" id="SSF56719">
    <property type="entry name" value="Type II DNA topoisomerase"/>
    <property type="match status" value="1"/>
</dbReference>
<evidence type="ECO:0000256" key="9">
    <source>
        <dbReference type="ARBA" id="ARBA00022842"/>
    </source>
</evidence>
<dbReference type="GO" id="GO:0003677">
    <property type="term" value="F:DNA binding"/>
    <property type="evidence" value="ECO:0007669"/>
    <property type="project" value="UniProtKB-KW"/>
</dbReference>
<dbReference type="SUPFAM" id="SSF55874">
    <property type="entry name" value="ATPase domain of HSP90 chaperone/DNA topoisomerase II/histidine kinase"/>
    <property type="match status" value="1"/>
</dbReference>
<dbReference type="InterPro" id="IPR050634">
    <property type="entry name" value="DNA_Topoisomerase_II"/>
</dbReference>
<evidence type="ECO:0000256" key="11">
    <source>
        <dbReference type="ARBA" id="ARBA00023125"/>
    </source>
</evidence>
<protein>
    <recommendedName>
        <fullName evidence="5">DNA topoisomerase (ATP-hydrolyzing)</fullName>
        <ecNumber evidence="5">5.6.2.2</ecNumber>
    </recommendedName>
</protein>
<organism evidence="16">
    <name type="scientific">viral metagenome</name>
    <dbReference type="NCBI Taxonomy" id="1070528"/>
    <lineage>
        <taxon>unclassified sequences</taxon>
        <taxon>metagenomes</taxon>
        <taxon>organismal metagenomes</taxon>
    </lineage>
</organism>
<dbReference type="PRINTS" id="PR01158">
    <property type="entry name" value="TOPISMRASEII"/>
</dbReference>
<dbReference type="GO" id="GO:0006265">
    <property type="term" value="P:DNA topological change"/>
    <property type="evidence" value="ECO:0007669"/>
    <property type="project" value="InterPro"/>
</dbReference>
<dbReference type="FunFam" id="3.90.199.10:FF:000002">
    <property type="entry name" value="DNA topoisomerase 2"/>
    <property type="match status" value="1"/>
</dbReference>
<evidence type="ECO:0000256" key="8">
    <source>
        <dbReference type="ARBA" id="ARBA00022840"/>
    </source>
</evidence>
<dbReference type="CDD" id="cd03481">
    <property type="entry name" value="TopoIIA_Trans_ScTopoIIA"/>
    <property type="match status" value="1"/>
</dbReference>
<dbReference type="Pfam" id="PF16898">
    <property type="entry name" value="TOPRIM_C"/>
    <property type="match status" value="1"/>
</dbReference>
<dbReference type="PANTHER" id="PTHR10169:SF38">
    <property type="entry name" value="DNA TOPOISOMERASE 2"/>
    <property type="match status" value="1"/>
</dbReference>
<dbReference type="EMBL" id="MN740107">
    <property type="protein sequence ID" value="QHT88006.1"/>
    <property type="molecule type" value="Genomic_DNA"/>
</dbReference>
<evidence type="ECO:0000256" key="12">
    <source>
        <dbReference type="ARBA" id="ARBA00023235"/>
    </source>
</evidence>
<dbReference type="InterPro" id="IPR013759">
    <property type="entry name" value="Topo_IIA_B_C"/>
</dbReference>
<dbReference type="GO" id="GO:0005524">
    <property type="term" value="F:ATP binding"/>
    <property type="evidence" value="ECO:0007669"/>
    <property type="project" value="UniProtKB-KW"/>
</dbReference>
<dbReference type="PROSITE" id="PS52040">
    <property type="entry name" value="TOPO_IIA"/>
    <property type="match status" value="1"/>
</dbReference>
<dbReference type="Gene3D" id="3.90.199.10">
    <property type="entry name" value="Topoisomerase II, domain 5"/>
    <property type="match status" value="1"/>
</dbReference>
<dbReference type="FunFam" id="3.40.50.670:FF:000001">
    <property type="entry name" value="DNA topoisomerase 2"/>
    <property type="match status" value="1"/>
</dbReference>
<dbReference type="SUPFAM" id="SSF54211">
    <property type="entry name" value="Ribosomal protein S5 domain 2-like"/>
    <property type="match status" value="1"/>
</dbReference>
<accession>A0A6C0I6M6</accession>
<evidence type="ECO:0000256" key="13">
    <source>
        <dbReference type="SAM" id="MobiDB-lite"/>
    </source>
</evidence>
<dbReference type="InterPro" id="IPR001154">
    <property type="entry name" value="TopoII_euk"/>
</dbReference>
<dbReference type="Pfam" id="PF00204">
    <property type="entry name" value="DNA_gyraseB"/>
    <property type="match status" value="1"/>
</dbReference>
<dbReference type="SMART" id="SM00434">
    <property type="entry name" value="TOP4c"/>
    <property type="match status" value="1"/>
</dbReference>
<dbReference type="GO" id="GO:0003918">
    <property type="term" value="F:DNA topoisomerase type II (double strand cut, ATP-hydrolyzing) activity"/>
    <property type="evidence" value="ECO:0007669"/>
    <property type="project" value="UniProtKB-EC"/>
</dbReference>
<dbReference type="PANTHER" id="PTHR10169">
    <property type="entry name" value="DNA TOPOISOMERASE/GYRASE"/>
    <property type="match status" value="1"/>
</dbReference>
<proteinExistence type="inferred from homology"/>
<dbReference type="EC" id="5.6.2.2" evidence="5"/>
<dbReference type="Gene3D" id="3.30.230.10">
    <property type="match status" value="1"/>
</dbReference>
<evidence type="ECO:0000259" key="14">
    <source>
        <dbReference type="PROSITE" id="PS50880"/>
    </source>
</evidence>
<evidence type="ECO:0000256" key="4">
    <source>
        <dbReference type="ARBA" id="ARBA00011080"/>
    </source>
</evidence>
<keyword evidence="6" id="KW-0479">Metal-binding</keyword>
<keyword evidence="8" id="KW-0067">ATP-binding</keyword>
<dbReference type="InterPro" id="IPR013760">
    <property type="entry name" value="Topo_IIA-like_dom_sf"/>
</dbReference>
<feature type="compositionally biased region" description="Low complexity" evidence="13">
    <location>
        <begin position="1143"/>
        <end position="1158"/>
    </location>
</feature>
<keyword evidence="12" id="KW-0413">Isomerase</keyword>
<dbReference type="AlphaFoldDB" id="A0A6C0I6M6"/>
<dbReference type="Gene3D" id="3.30.1490.30">
    <property type="match status" value="1"/>
</dbReference>
<dbReference type="InterPro" id="IPR020568">
    <property type="entry name" value="Ribosomal_Su5_D2-typ_SF"/>
</dbReference>
<keyword evidence="7" id="KW-0547">Nucleotide-binding</keyword>
<comment type="similarity">
    <text evidence="4">Belongs to the type II topoisomerase family.</text>
</comment>
<keyword evidence="10" id="KW-0799">Topoisomerase</keyword>
<feature type="domain" description="Topo IIA-type catalytic" evidence="15">
    <location>
        <begin position="699"/>
        <end position="1127"/>
    </location>
</feature>
<feature type="domain" description="Toprim" evidence="14">
    <location>
        <begin position="446"/>
        <end position="563"/>
    </location>
</feature>